<dbReference type="SUPFAM" id="SSF46565">
    <property type="entry name" value="Chaperone J-domain"/>
    <property type="match status" value="1"/>
</dbReference>
<sequence length="317" mass="34449">MNHYDTLEVSARASPEVLRAAYRSLIQRFHPDRRPDDPEAAARAAAITEAYDVLSDPVRRAAYDDWLAAQQAPAAPRAAGPVPAAAATGAAARVRTAGPAGTRGTARPAPAGSSGRWVLGLLVLAFGLGLATWLWPRQAAREDDWASLRQSFSAPGHTEEELQALLRRKEALLQRQPALREREAQEAARDREARSLDLLDQPLEIYLGTGAMTIPRVQLVLGTFDGPALRSYILKNRETLVRELSRALNAAKPELLLGPDAEHNLQSMIQDTLTTALGTQPQESYPSTWFESPGRYGVVAVQLPGRYSFKAYGAGPT</sequence>
<keyword evidence="4" id="KW-1185">Reference proteome</keyword>
<dbReference type="Pfam" id="PF00226">
    <property type="entry name" value="DnaJ"/>
    <property type="match status" value="1"/>
</dbReference>
<dbReference type="PROSITE" id="PS50076">
    <property type="entry name" value="DNAJ_2"/>
    <property type="match status" value="1"/>
</dbReference>
<feature type="transmembrane region" description="Helical" evidence="1">
    <location>
        <begin position="117"/>
        <end position="135"/>
    </location>
</feature>
<gene>
    <name evidence="3" type="ORF">ABDJ40_09615</name>
</gene>
<keyword evidence="1" id="KW-0472">Membrane</keyword>
<dbReference type="InterPro" id="IPR001623">
    <property type="entry name" value="DnaJ_domain"/>
</dbReference>
<dbReference type="RefSeq" id="WP_347609073.1">
    <property type="nucleotide sequence ID" value="NZ_JBDPZC010000003.1"/>
</dbReference>
<protein>
    <submittedName>
        <fullName evidence="3">J domain-containing protein</fullName>
    </submittedName>
</protein>
<comment type="caution">
    <text evidence="3">The sequence shown here is derived from an EMBL/GenBank/DDBJ whole genome shotgun (WGS) entry which is preliminary data.</text>
</comment>
<dbReference type="Gene3D" id="1.10.287.110">
    <property type="entry name" value="DnaJ domain"/>
    <property type="match status" value="1"/>
</dbReference>
<dbReference type="InterPro" id="IPR050817">
    <property type="entry name" value="DjlA_DnaK_co-chaperone"/>
</dbReference>
<feature type="domain" description="J" evidence="2">
    <location>
        <begin position="2"/>
        <end position="67"/>
    </location>
</feature>
<evidence type="ECO:0000313" key="3">
    <source>
        <dbReference type="EMBL" id="MEO3713019.1"/>
    </source>
</evidence>
<dbReference type="SMART" id="SM00271">
    <property type="entry name" value="DnaJ"/>
    <property type="match status" value="1"/>
</dbReference>
<dbReference type="InterPro" id="IPR036869">
    <property type="entry name" value="J_dom_sf"/>
</dbReference>
<evidence type="ECO:0000259" key="2">
    <source>
        <dbReference type="PROSITE" id="PS50076"/>
    </source>
</evidence>
<dbReference type="PRINTS" id="PR00625">
    <property type="entry name" value="JDOMAIN"/>
</dbReference>
<name>A0ABV0GD88_9BURK</name>
<evidence type="ECO:0000256" key="1">
    <source>
        <dbReference type="SAM" id="Phobius"/>
    </source>
</evidence>
<dbReference type="Proteomes" id="UP001462640">
    <property type="component" value="Unassembled WGS sequence"/>
</dbReference>
<keyword evidence="1" id="KW-0812">Transmembrane</keyword>
<evidence type="ECO:0000313" key="4">
    <source>
        <dbReference type="Proteomes" id="UP001462640"/>
    </source>
</evidence>
<dbReference type="EMBL" id="JBDPZC010000003">
    <property type="protein sequence ID" value="MEO3713019.1"/>
    <property type="molecule type" value="Genomic_DNA"/>
</dbReference>
<keyword evidence="1" id="KW-1133">Transmembrane helix</keyword>
<dbReference type="PANTHER" id="PTHR24074">
    <property type="entry name" value="CO-CHAPERONE PROTEIN DJLA"/>
    <property type="match status" value="1"/>
</dbReference>
<reference evidence="3 4" key="1">
    <citation type="submission" date="2024-05" db="EMBL/GenBank/DDBJ databases">
        <title>Roseateles sp. 2.12 16S ribosomal RNA gene Genome sequencing and assembly.</title>
        <authorList>
            <person name="Woo H."/>
        </authorList>
    </citation>
    <scope>NUCLEOTIDE SEQUENCE [LARGE SCALE GENOMIC DNA]</scope>
    <source>
        <strain evidence="3 4">2.12</strain>
    </source>
</reference>
<organism evidence="3 4">
    <name type="scientific">Roseateles flavus</name>
    <dbReference type="NCBI Taxonomy" id="3149041"/>
    <lineage>
        <taxon>Bacteria</taxon>
        <taxon>Pseudomonadati</taxon>
        <taxon>Pseudomonadota</taxon>
        <taxon>Betaproteobacteria</taxon>
        <taxon>Burkholderiales</taxon>
        <taxon>Sphaerotilaceae</taxon>
        <taxon>Roseateles</taxon>
    </lineage>
</organism>
<proteinExistence type="predicted"/>
<dbReference type="CDD" id="cd06257">
    <property type="entry name" value="DnaJ"/>
    <property type="match status" value="1"/>
</dbReference>
<accession>A0ABV0GD88</accession>